<dbReference type="RefSeq" id="XP_022472304.1">
    <property type="nucleotide sequence ID" value="XM_022621158.1"/>
</dbReference>
<gene>
    <name evidence="3" type="ORF">CORC01_09529</name>
</gene>
<keyword evidence="4" id="KW-1185">Reference proteome</keyword>
<evidence type="ECO:0000256" key="1">
    <source>
        <dbReference type="SAM" id="MobiDB-lite"/>
    </source>
</evidence>
<keyword evidence="2" id="KW-1133">Transmembrane helix</keyword>
<evidence type="ECO:0000256" key="2">
    <source>
        <dbReference type="SAM" id="Phobius"/>
    </source>
</evidence>
<keyword evidence="2" id="KW-0812">Transmembrane</keyword>
<evidence type="ECO:0000313" key="3">
    <source>
        <dbReference type="EMBL" id="OHE95142.1"/>
    </source>
</evidence>
<feature type="transmembrane region" description="Helical" evidence="2">
    <location>
        <begin position="64"/>
        <end position="86"/>
    </location>
</feature>
<keyword evidence="2" id="KW-0472">Membrane</keyword>
<dbReference type="EMBL" id="MJBS01000087">
    <property type="protein sequence ID" value="OHE95142.1"/>
    <property type="molecule type" value="Genomic_DNA"/>
</dbReference>
<accession>A0A1G4B1G1</accession>
<proteinExistence type="predicted"/>
<dbReference type="GeneID" id="34562668"/>
<dbReference type="OrthoDB" id="10442639at2759"/>
<organism evidence="3 4">
    <name type="scientific">Colletotrichum orchidophilum</name>
    <dbReference type="NCBI Taxonomy" id="1209926"/>
    <lineage>
        <taxon>Eukaryota</taxon>
        <taxon>Fungi</taxon>
        <taxon>Dikarya</taxon>
        <taxon>Ascomycota</taxon>
        <taxon>Pezizomycotina</taxon>
        <taxon>Sordariomycetes</taxon>
        <taxon>Hypocreomycetidae</taxon>
        <taxon>Glomerellales</taxon>
        <taxon>Glomerellaceae</taxon>
        <taxon>Colletotrichum</taxon>
    </lineage>
</organism>
<evidence type="ECO:0000313" key="4">
    <source>
        <dbReference type="Proteomes" id="UP000176998"/>
    </source>
</evidence>
<dbReference type="AlphaFoldDB" id="A0A1G4B1G1"/>
<name>A0A1G4B1G1_9PEZI</name>
<comment type="caution">
    <text evidence="3">The sequence shown here is derived from an EMBL/GenBank/DDBJ whole genome shotgun (WGS) entry which is preliminary data.</text>
</comment>
<protein>
    <submittedName>
        <fullName evidence="3">Uncharacterized protein</fullName>
    </submittedName>
</protein>
<dbReference type="Proteomes" id="UP000176998">
    <property type="component" value="Unassembled WGS sequence"/>
</dbReference>
<reference evidence="3 4" key="1">
    <citation type="submission" date="2016-09" db="EMBL/GenBank/DDBJ databases">
        <authorList>
            <person name="Capua I."/>
            <person name="De Benedictis P."/>
            <person name="Joannis T."/>
            <person name="Lombin L.H."/>
            <person name="Cattoli G."/>
        </authorList>
    </citation>
    <scope>NUCLEOTIDE SEQUENCE [LARGE SCALE GENOMIC DNA]</scope>
    <source>
        <strain evidence="3 4">IMI 309357</strain>
    </source>
</reference>
<feature type="region of interest" description="Disordered" evidence="1">
    <location>
        <begin position="1"/>
        <end position="36"/>
    </location>
</feature>
<sequence length="146" mass="16462">MRHPTAATGQSVATASDPFIEPPTGTGVPTRRSGRGPNHLGLCHSIVTQWREIVYHVDHDSANIPWSTLVVPYYAFVALLIVDARLRMAWWHPRRTSVQISLNTAMLVEGELPCKGASRRRHHQLANLLRRTVSFLFQYHMQFAPG</sequence>